<feature type="domain" description="RAMA" evidence="1">
    <location>
        <begin position="178"/>
        <end position="275"/>
    </location>
</feature>
<dbReference type="InterPro" id="IPR040843">
    <property type="entry name" value="RAMA"/>
</dbReference>
<dbReference type="OrthoDB" id="9798761at2"/>
<proteinExistence type="predicted"/>
<accession>A0A4P6F2L4</accession>
<organism evidence="2 3">
    <name type="scientific">Xylanimonas protaetiae</name>
    <dbReference type="NCBI Taxonomy" id="2509457"/>
    <lineage>
        <taxon>Bacteria</taxon>
        <taxon>Bacillati</taxon>
        <taxon>Actinomycetota</taxon>
        <taxon>Actinomycetes</taxon>
        <taxon>Micrococcales</taxon>
        <taxon>Promicromonosporaceae</taxon>
        <taxon>Xylanimonas</taxon>
    </lineage>
</organism>
<gene>
    <name evidence="2" type="ORF">ET471_06560</name>
</gene>
<dbReference type="KEGG" id="xya:ET471_06560"/>
<dbReference type="AlphaFoldDB" id="A0A4P6F2L4"/>
<name>A0A4P6F2L4_9MICO</name>
<evidence type="ECO:0000259" key="1">
    <source>
        <dbReference type="Pfam" id="PF18755"/>
    </source>
</evidence>
<reference evidence="2 3" key="1">
    <citation type="submission" date="2019-01" db="EMBL/GenBank/DDBJ databases">
        <title>Genome sequencing of strain FW10M-9.</title>
        <authorList>
            <person name="Heo J."/>
            <person name="Kim S.-J."/>
            <person name="Kim J.-S."/>
            <person name="Hong S.-B."/>
            <person name="Kwon S.-W."/>
        </authorList>
    </citation>
    <scope>NUCLEOTIDE SEQUENCE [LARGE SCALE GENOMIC DNA]</scope>
    <source>
        <strain evidence="2 3">FW10M-9</strain>
    </source>
</reference>
<dbReference type="RefSeq" id="WP_129187135.1">
    <property type="nucleotide sequence ID" value="NZ_CP035493.1"/>
</dbReference>
<evidence type="ECO:0000313" key="3">
    <source>
        <dbReference type="Proteomes" id="UP000292118"/>
    </source>
</evidence>
<dbReference type="Pfam" id="PF18755">
    <property type="entry name" value="RAMA"/>
    <property type="match status" value="1"/>
</dbReference>
<sequence length="281" mass="30246">MADPHADLLPLQVLLPETAADPVVVYDPSAALRFAVVERAGIGRLGAEWDQPGNYILLDPRDVDGFFGTYVGKAAPGGVRSRLMSHIKTKDHWTRAVVIQRDTTLGFNSAQVGWLEGRLYDLMYAAEFARLHNLNRPSDETLPLFDRNMLEQTILPIRRLLRLLGYDPAPADESAPSDERTPRQPSGKRYFGVALVDLVAAGVLTVGTRLVSTNGAWPADAVVVPGGIEFAGVVYPSPSAAAGAAKEGGAANGWDFWAIESETGKVPLSTVRAQHNATPIP</sequence>
<dbReference type="Proteomes" id="UP000292118">
    <property type="component" value="Chromosome"/>
</dbReference>
<evidence type="ECO:0000313" key="2">
    <source>
        <dbReference type="EMBL" id="QAY69744.1"/>
    </source>
</evidence>
<dbReference type="EMBL" id="CP035493">
    <property type="protein sequence ID" value="QAY69744.1"/>
    <property type="molecule type" value="Genomic_DNA"/>
</dbReference>
<protein>
    <recommendedName>
        <fullName evidence="1">RAMA domain-containing protein</fullName>
    </recommendedName>
</protein>
<keyword evidence="3" id="KW-1185">Reference proteome</keyword>